<dbReference type="InterPro" id="IPR037185">
    <property type="entry name" value="EmrE-like"/>
</dbReference>
<name>A0A075AHA9_OPIVI</name>
<sequence length="349" mass="38775">MPRLSIGHVCLLVLVFQNLLYTLCMRYGRSRNAPMFIISSMMVTSEAVKLLTCLVVLHSTGTLKHSYAQFLCNIWDSIKSCLPALIYLVQNRLLVAALGNLDAATFQVAYQLKLLTTALFSVLILRKPISLIQWFSLLLLFFGVAIVEPPSGSKENPMSVSQNPSLGLFYVVCASLLSGFACVYLELLFKNPHKSLWLRNIEVAGTSLVTGAIVQWISDGDLIKEKGYFYGFDWLVWILVGLHSFGGLIVAMVVKYANNMLKGFACSMSIVLSCIYSVLFLGVHLSPSFLIGACLVLISVVLYAAYPPRISCSPTVVKRNQATRPEMIQWLEREFTDRKLRGSEPDPPS</sequence>
<evidence type="ECO:0000256" key="2">
    <source>
        <dbReference type="ARBA" id="ARBA00009976"/>
    </source>
</evidence>
<reference evidence="8 9" key="1">
    <citation type="submission" date="2013-11" db="EMBL/GenBank/DDBJ databases">
        <title>Opisthorchis viverrini - life in the bile duct.</title>
        <authorList>
            <person name="Young N.D."/>
            <person name="Nagarajan N."/>
            <person name="Lin S.J."/>
            <person name="Korhonen P.K."/>
            <person name="Jex A.R."/>
            <person name="Hall R.S."/>
            <person name="Safavi-Hemami H."/>
            <person name="Kaewkong W."/>
            <person name="Bertrand D."/>
            <person name="Gao S."/>
            <person name="Seet Q."/>
            <person name="Wongkham S."/>
            <person name="Teh B.T."/>
            <person name="Wongkham C."/>
            <person name="Intapan P.M."/>
            <person name="Maleewong W."/>
            <person name="Yang X."/>
            <person name="Hu M."/>
            <person name="Wang Z."/>
            <person name="Hofmann A."/>
            <person name="Sternberg P.W."/>
            <person name="Tan P."/>
            <person name="Wang J."/>
            <person name="Gasser R.B."/>
        </authorList>
    </citation>
    <scope>NUCLEOTIDE SEQUENCE [LARGE SCALE GENOMIC DNA]</scope>
</reference>
<dbReference type="GO" id="GO:0000139">
    <property type="term" value="C:Golgi membrane"/>
    <property type="evidence" value="ECO:0007669"/>
    <property type="project" value="InterPro"/>
</dbReference>
<dbReference type="PIRSF" id="PIRSF005799">
    <property type="entry name" value="UDP-gal_transpt"/>
    <property type="match status" value="1"/>
</dbReference>
<evidence type="ECO:0000256" key="3">
    <source>
        <dbReference type="ARBA" id="ARBA00022597"/>
    </source>
</evidence>
<feature type="transmembrane region" description="Helical" evidence="7">
    <location>
        <begin position="234"/>
        <end position="254"/>
    </location>
</feature>
<keyword evidence="5 7" id="KW-1133">Transmembrane helix</keyword>
<dbReference type="PANTHER" id="PTHR10231">
    <property type="entry name" value="NUCLEOTIDE-SUGAR TRANSMEMBRANE TRANSPORTER"/>
    <property type="match status" value="1"/>
</dbReference>
<dbReference type="KEGG" id="ovi:T265_03860"/>
<gene>
    <name evidence="8" type="ORF">T265_03860</name>
</gene>
<feature type="transmembrane region" description="Helical" evidence="7">
    <location>
        <begin position="108"/>
        <end position="124"/>
    </location>
</feature>
<feature type="transmembrane region" description="Helical" evidence="7">
    <location>
        <begin position="6"/>
        <end position="24"/>
    </location>
</feature>
<evidence type="ECO:0000256" key="1">
    <source>
        <dbReference type="ARBA" id="ARBA00004141"/>
    </source>
</evidence>
<dbReference type="CTD" id="20318047"/>
<feature type="transmembrane region" description="Helical" evidence="7">
    <location>
        <begin position="261"/>
        <end position="283"/>
    </location>
</feature>
<dbReference type="GeneID" id="20318047"/>
<proteinExistence type="inferred from homology"/>
<dbReference type="Proteomes" id="UP000054324">
    <property type="component" value="Unassembled WGS sequence"/>
</dbReference>
<dbReference type="RefSeq" id="XP_009166705.1">
    <property type="nucleotide sequence ID" value="XM_009168441.1"/>
</dbReference>
<evidence type="ECO:0000313" key="9">
    <source>
        <dbReference type="Proteomes" id="UP000054324"/>
    </source>
</evidence>
<keyword evidence="9" id="KW-1185">Reference proteome</keyword>
<dbReference type="NCBIfam" id="TIGR00803">
    <property type="entry name" value="nst"/>
    <property type="match status" value="1"/>
</dbReference>
<evidence type="ECO:0000313" key="8">
    <source>
        <dbReference type="EMBL" id="KER29564.1"/>
    </source>
</evidence>
<feature type="transmembrane region" description="Helical" evidence="7">
    <location>
        <begin position="36"/>
        <end position="57"/>
    </location>
</feature>
<feature type="transmembrane region" description="Helical" evidence="7">
    <location>
        <begin position="167"/>
        <end position="189"/>
    </location>
</feature>
<dbReference type="InterPro" id="IPR007271">
    <property type="entry name" value="Nuc_sug_transpt"/>
</dbReference>
<keyword evidence="4 7" id="KW-0812">Transmembrane</keyword>
<comment type="similarity">
    <text evidence="2">Belongs to the nucleotide-sugar transporter family. SLC35A subfamily.</text>
</comment>
<evidence type="ECO:0000256" key="4">
    <source>
        <dbReference type="ARBA" id="ARBA00022692"/>
    </source>
</evidence>
<evidence type="ECO:0000256" key="5">
    <source>
        <dbReference type="ARBA" id="ARBA00022989"/>
    </source>
</evidence>
<dbReference type="AlphaFoldDB" id="A0A075AHA9"/>
<dbReference type="Pfam" id="PF04142">
    <property type="entry name" value="Nuc_sug_transp"/>
    <property type="match status" value="1"/>
</dbReference>
<dbReference type="SUPFAM" id="SSF103481">
    <property type="entry name" value="Multidrug resistance efflux transporter EmrE"/>
    <property type="match status" value="1"/>
</dbReference>
<feature type="transmembrane region" description="Helical" evidence="7">
    <location>
        <begin position="289"/>
        <end position="306"/>
    </location>
</feature>
<dbReference type="OrthoDB" id="408493at2759"/>
<keyword evidence="3" id="KW-0762">Sugar transport</keyword>
<evidence type="ECO:0000256" key="7">
    <source>
        <dbReference type="SAM" id="Phobius"/>
    </source>
</evidence>
<comment type="subcellular location">
    <subcellularLocation>
        <location evidence="1">Membrane</location>
        <topology evidence="1">Multi-pass membrane protein</topology>
    </subcellularLocation>
</comment>
<protein>
    <recommendedName>
        <fullName evidence="10">UDP-galactose transporter</fullName>
    </recommendedName>
</protein>
<dbReference type="GO" id="GO:0015165">
    <property type="term" value="F:pyrimidine nucleotide-sugar transmembrane transporter activity"/>
    <property type="evidence" value="ECO:0007669"/>
    <property type="project" value="InterPro"/>
</dbReference>
<organism evidence="8 9">
    <name type="scientific">Opisthorchis viverrini</name>
    <name type="common">Southeast Asian liver fluke</name>
    <dbReference type="NCBI Taxonomy" id="6198"/>
    <lineage>
        <taxon>Eukaryota</taxon>
        <taxon>Metazoa</taxon>
        <taxon>Spiralia</taxon>
        <taxon>Lophotrochozoa</taxon>
        <taxon>Platyhelminthes</taxon>
        <taxon>Trematoda</taxon>
        <taxon>Digenea</taxon>
        <taxon>Opisthorchiida</taxon>
        <taxon>Opisthorchiata</taxon>
        <taxon>Opisthorchiidae</taxon>
        <taxon>Opisthorchis</taxon>
    </lineage>
</organism>
<keyword evidence="3" id="KW-0813">Transport</keyword>
<dbReference type="EMBL" id="KL596676">
    <property type="protein sequence ID" value="KER29564.1"/>
    <property type="molecule type" value="Genomic_DNA"/>
</dbReference>
<evidence type="ECO:0008006" key="10">
    <source>
        <dbReference type="Google" id="ProtNLM"/>
    </source>
</evidence>
<feature type="transmembrane region" description="Helical" evidence="7">
    <location>
        <begin position="196"/>
        <end position="214"/>
    </location>
</feature>
<evidence type="ECO:0000256" key="6">
    <source>
        <dbReference type="ARBA" id="ARBA00023136"/>
    </source>
</evidence>
<feature type="transmembrane region" description="Helical" evidence="7">
    <location>
        <begin position="131"/>
        <end position="147"/>
    </location>
</feature>
<accession>A0A075AHA9</accession>
<keyword evidence="6 7" id="KW-0472">Membrane</keyword>